<feature type="compositionally biased region" description="Low complexity" evidence="1">
    <location>
        <begin position="89"/>
        <end position="109"/>
    </location>
</feature>
<keyword evidence="4" id="KW-1185">Reference proteome</keyword>
<keyword evidence="2" id="KW-0732">Signal</keyword>
<feature type="compositionally biased region" description="Basic residues" evidence="1">
    <location>
        <begin position="141"/>
        <end position="150"/>
    </location>
</feature>
<feature type="compositionally biased region" description="Basic residues" evidence="1">
    <location>
        <begin position="115"/>
        <end position="127"/>
    </location>
</feature>
<dbReference type="AlphaFoldDB" id="A0A067C7C8"/>
<evidence type="ECO:0000256" key="2">
    <source>
        <dbReference type="SAM" id="SignalP"/>
    </source>
</evidence>
<evidence type="ECO:0000313" key="4">
    <source>
        <dbReference type="Proteomes" id="UP000030745"/>
    </source>
</evidence>
<feature type="compositionally biased region" description="Basic and acidic residues" evidence="1">
    <location>
        <begin position="167"/>
        <end position="208"/>
    </location>
</feature>
<dbReference type="VEuPathDB" id="FungiDB:SPRG_10987"/>
<dbReference type="EMBL" id="KK583264">
    <property type="protein sequence ID" value="KDO22672.1"/>
    <property type="molecule type" value="Genomic_DNA"/>
</dbReference>
<protein>
    <submittedName>
        <fullName evidence="3">Uncharacterized protein</fullName>
    </submittedName>
</protein>
<dbReference type="Proteomes" id="UP000030745">
    <property type="component" value="Unassembled WGS sequence"/>
</dbReference>
<feature type="signal peptide" evidence="2">
    <location>
        <begin position="1"/>
        <end position="22"/>
    </location>
</feature>
<evidence type="ECO:0000256" key="1">
    <source>
        <dbReference type="SAM" id="MobiDB-lite"/>
    </source>
</evidence>
<dbReference type="KEGG" id="spar:SPRG_10987"/>
<accession>A0A067C7C8</accession>
<gene>
    <name evidence="3" type="ORF">SPRG_10987</name>
</gene>
<evidence type="ECO:0000313" key="3">
    <source>
        <dbReference type="EMBL" id="KDO22672.1"/>
    </source>
</evidence>
<dbReference type="GeneID" id="24133067"/>
<name>A0A067C7C8_SAPPC</name>
<reference evidence="3 4" key="1">
    <citation type="journal article" date="2013" name="PLoS Genet.">
        <title>Distinctive expansion of potential virulence genes in the genome of the oomycete fish pathogen Saprolegnia parasitica.</title>
        <authorList>
            <person name="Jiang R.H."/>
            <person name="de Bruijn I."/>
            <person name="Haas B.J."/>
            <person name="Belmonte R."/>
            <person name="Lobach L."/>
            <person name="Christie J."/>
            <person name="van den Ackerveken G."/>
            <person name="Bottin A."/>
            <person name="Bulone V."/>
            <person name="Diaz-Moreno S.M."/>
            <person name="Dumas B."/>
            <person name="Fan L."/>
            <person name="Gaulin E."/>
            <person name="Govers F."/>
            <person name="Grenville-Briggs L.J."/>
            <person name="Horner N.R."/>
            <person name="Levin J.Z."/>
            <person name="Mammella M."/>
            <person name="Meijer H.J."/>
            <person name="Morris P."/>
            <person name="Nusbaum C."/>
            <person name="Oome S."/>
            <person name="Phillips A.J."/>
            <person name="van Rooyen D."/>
            <person name="Rzeszutek E."/>
            <person name="Saraiva M."/>
            <person name="Secombes C.J."/>
            <person name="Seidl M.F."/>
            <person name="Snel B."/>
            <person name="Stassen J.H."/>
            <person name="Sykes S."/>
            <person name="Tripathy S."/>
            <person name="van den Berg H."/>
            <person name="Vega-Arreguin J.C."/>
            <person name="Wawra S."/>
            <person name="Young S.K."/>
            <person name="Zeng Q."/>
            <person name="Dieguez-Uribeondo J."/>
            <person name="Russ C."/>
            <person name="Tyler B.M."/>
            <person name="van West P."/>
        </authorList>
    </citation>
    <scope>NUCLEOTIDE SEQUENCE [LARGE SCALE GENOMIC DNA]</scope>
    <source>
        <strain evidence="3 4">CBS 223.65</strain>
    </source>
</reference>
<sequence length="299" mass="33710">MVSVKAIFLGITLLAMAREAQAQDGTESIAVYGSDDFDSYAYGYPTEAPETPSPSTQRPTRTPKPTTPKPTRTPKTTTPKPTRTPKPTTPKSTPSTTTPLLQPLWRRLPQLPPSHLRRRPPPSRRRLLQPLSRRLPLQPLSRRRLLRPPSRRLPLLPPSRRRRPRLRHADDDDAHIDHQGADDDTVHHHQGADDDDARFDHQGADDDDAHIDHQSADHYLEIAFDNDAIVDDAVPDDLVPDKDIFADAVQNYYNPLPHEFQAGLNVHNPKHVVALCHSVQNHYNPVDAPYDGSVQFLPR</sequence>
<feature type="compositionally biased region" description="Low complexity" evidence="1">
    <location>
        <begin position="128"/>
        <end position="140"/>
    </location>
</feature>
<feature type="chain" id="PRO_5001637463" evidence="2">
    <location>
        <begin position="23"/>
        <end position="299"/>
    </location>
</feature>
<feature type="region of interest" description="Disordered" evidence="1">
    <location>
        <begin position="40"/>
        <end position="208"/>
    </location>
</feature>
<organism evidence="3 4">
    <name type="scientific">Saprolegnia parasitica (strain CBS 223.65)</name>
    <dbReference type="NCBI Taxonomy" id="695850"/>
    <lineage>
        <taxon>Eukaryota</taxon>
        <taxon>Sar</taxon>
        <taxon>Stramenopiles</taxon>
        <taxon>Oomycota</taxon>
        <taxon>Saprolegniomycetes</taxon>
        <taxon>Saprolegniales</taxon>
        <taxon>Saprolegniaceae</taxon>
        <taxon>Saprolegnia</taxon>
    </lineage>
</organism>
<dbReference type="OrthoDB" id="10620478at2759"/>
<proteinExistence type="predicted"/>
<dbReference type="PRINTS" id="PR01217">
    <property type="entry name" value="PRICHEXTENSN"/>
</dbReference>
<feature type="compositionally biased region" description="Low complexity" evidence="1">
    <location>
        <begin position="45"/>
        <end position="81"/>
    </location>
</feature>
<dbReference type="RefSeq" id="XP_012206589.1">
    <property type="nucleotide sequence ID" value="XM_012351199.1"/>
</dbReference>